<proteinExistence type="predicted"/>
<protein>
    <submittedName>
        <fullName evidence="1">Uncharacterized protein</fullName>
    </submittedName>
</protein>
<evidence type="ECO:0000313" key="2">
    <source>
        <dbReference type="Proteomes" id="UP000255505"/>
    </source>
</evidence>
<name>A0A375IBC1_9BURK</name>
<sequence>MGRHIGVSKSRFPLINKVGARALMALIRVKAERRSTVRSAPVSGLCMAFCHIAARLMQRNPHPGATSRLTHTGAKAVDQLVAHDTAAHRYGIPTTEPTLEGAAT</sequence>
<evidence type="ECO:0000313" key="1">
    <source>
        <dbReference type="EMBL" id="SPK70565.1"/>
    </source>
</evidence>
<reference evidence="1 2" key="1">
    <citation type="submission" date="2018-01" db="EMBL/GenBank/DDBJ databases">
        <authorList>
            <person name="Gaut B.S."/>
            <person name="Morton B.R."/>
            <person name="Clegg M.T."/>
            <person name="Duvall M.R."/>
        </authorList>
    </citation>
    <scope>NUCLEOTIDE SEQUENCE [LARGE SCALE GENOMIC DNA]</scope>
    <source>
        <strain evidence="1">Cupriavidus taiwanensis LMG 19425</strain>
    </source>
</reference>
<dbReference type="Proteomes" id="UP000255505">
    <property type="component" value="Unassembled WGS sequence"/>
</dbReference>
<accession>A0A375IBC1</accession>
<gene>
    <name evidence="1" type="ORF">CT19425_U600059</name>
</gene>
<dbReference type="EMBL" id="OOEF01000057">
    <property type="protein sequence ID" value="SPK70565.1"/>
    <property type="molecule type" value="Genomic_DNA"/>
</dbReference>
<organism evidence="1 2">
    <name type="scientific">Cupriavidus taiwanensis</name>
    <dbReference type="NCBI Taxonomy" id="164546"/>
    <lineage>
        <taxon>Bacteria</taxon>
        <taxon>Pseudomonadati</taxon>
        <taxon>Pseudomonadota</taxon>
        <taxon>Betaproteobacteria</taxon>
        <taxon>Burkholderiales</taxon>
        <taxon>Burkholderiaceae</taxon>
        <taxon>Cupriavidus</taxon>
    </lineage>
</organism>
<dbReference type="AlphaFoldDB" id="A0A375IBC1"/>